<reference evidence="1 2" key="1">
    <citation type="submission" date="2016-12" db="EMBL/GenBank/DDBJ databases">
        <title>The genomes of Aspergillus section Nigri reveals drivers in fungal speciation.</title>
        <authorList>
            <consortium name="DOE Joint Genome Institute"/>
            <person name="Vesth T.C."/>
            <person name="Nybo J."/>
            <person name="Theobald S."/>
            <person name="Brandl J."/>
            <person name="Frisvad J.C."/>
            <person name="Nielsen K.F."/>
            <person name="Lyhne E.K."/>
            <person name="Kogle M.E."/>
            <person name="Kuo A."/>
            <person name="Riley R."/>
            <person name="Clum A."/>
            <person name="Nolan M."/>
            <person name="Lipzen A."/>
            <person name="Salamov A."/>
            <person name="Henrissat B."/>
            <person name="Wiebenga A."/>
            <person name="De Vries R.P."/>
            <person name="Grigoriev I.V."/>
            <person name="Mortensen U.H."/>
            <person name="Andersen M.R."/>
            <person name="Baker S.E."/>
        </authorList>
    </citation>
    <scope>NUCLEOTIDE SEQUENCE [LARGE SCALE GENOMIC DNA]</scope>
    <source>
        <strain evidence="1 2">IBT 23096</strain>
    </source>
</reference>
<protein>
    <submittedName>
        <fullName evidence="1">Uncharacterized protein</fullName>
    </submittedName>
</protein>
<comment type="caution">
    <text evidence="1">The sequence shown here is derived from an EMBL/GenBank/DDBJ whole genome shotgun (WGS) entry which is preliminary data.</text>
</comment>
<dbReference type="AlphaFoldDB" id="A0A2I2G5Z8"/>
<name>A0A2I2G5Z8_9EURO</name>
<gene>
    <name evidence="1" type="ORF">P170DRAFT_209545</name>
</gene>
<dbReference type="GeneID" id="36550507"/>
<sequence>MDSKSENYKWHGMLSLRIISPVTEPKVSDWQAQLWSRIDCIQRHAALTLPQPYKTSLRKIRLAMAKARMTRQGAGVIQRMMYPSRSVWPQALVSRCCNDQRVRYGVDNGAGLLLDVILHPFSVVTDRIGCFANYKLWIASSRRDCRLLHSRRHLFGWRCETMSCTLVVIYWCPIQRISLFIW</sequence>
<proteinExistence type="predicted"/>
<dbReference type="VEuPathDB" id="FungiDB:P170DRAFT_209545"/>
<dbReference type="RefSeq" id="XP_024703575.1">
    <property type="nucleotide sequence ID" value="XM_024842808.1"/>
</dbReference>
<organism evidence="1 2">
    <name type="scientific">Aspergillus steynii IBT 23096</name>
    <dbReference type="NCBI Taxonomy" id="1392250"/>
    <lineage>
        <taxon>Eukaryota</taxon>
        <taxon>Fungi</taxon>
        <taxon>Dikarya</taxon>
        <taxon>Ascomycota</taxon>
        <taxon>Pezizomycotina</taxon>
        <taxon>Eurotiomycetes</taxon>
        <taxon>Eurotiomycetidae</taxon>
        <taxon>Eurotiales</taxon>
        <taxon>Aspergillaceae</taxon>
        <taxon>Aspergillus</taxon>
        <taxon>Aspergillus subgen. Circumdati</taxon>
    </lineage>
</organism>
<evidence type="ECO:0000313" key="2">
    <source>
        <dbReference type="Proteomes" id="UP000234275"/>
    </source>
</evidence>
<keyword evidence="2" id="KW-1185">Reference proteome</keyword>
<evidence type="ECO:0000313" key="1">
    <source>
        <dbReference type="EMBL" id="PLB48273.1"/>
    </source>
</evidence>
<accession>A0A2I2G5Z8</accession>
<dbReference type="Proteomes" id="UP000234275">
    <property type="component" value="Unassembled WGS sequence"/>
</dbReference>
<dbReference type="EMBL" id="MSFO01000005">
    <property type="protein sequence ID" value="PLB48273.1"/>
    <property type="molecule type" value="Genomic_DNA"/>
</dbReference>